<evidence type="ECO:0000313" key="1">
    <source>
        <dbReference type="EMBL" id="MBB1061090.1"/>
    </source>
</evidence>
<gene>
    <name evidence="1" type="ORF">H4F98_10970</name>
</gene>
<reference evidence="1 2" key="1">
    <citation type="submission" date="2020-08" db="EMBL/GenBank/DDBJ databases">
        <authorList>
            <person name="Xu S."/>
            <person name="Li A."/>
        </authorList>
    </citation>
    <scope>NUCLEOTIDE SEQUENCE [LARGE SCALE GENOMIC DNA]</scope>
    <source>
        <strain evidence="1 2">119BY6-57</strain>
    </source>
</reference>
<evidence type="ECO:0000313" key="2">
    <source>
        <dbReference type="Proteomes" id="UP000523196"/>
    </source>
</evidence>
<proteinExistence type="predicted"/>
<comment type="caution">
    <text evidence="1">The sequence shown here is derived from an EMBL/GenBank/DDBJ whole genome shotgun (WGS) entry which is preliminary data.</text>
</comment>
<accession>A0A7W3TMI7</accession>
<keyword evidence="2" id="KW-1185">Reference proteome</keyword>
<protein>
    <submittedName>
        <fullName evidence="1">Uncharacterized protein</fullName>
    </submittedName>
</protein>
<sequence>MHYDIRTAALCDDSEKRVRLAAKLLAAYKINARVEAWDGTRCHLLVAAGEDAYGAQAMALARKRGTPVVTMLGDEAPPGQDGDHAVACDVPAARLVKLLVELLESNAGAEEATESDTQERLPCVLASPRLRGKRVTIALGSVSVLIDPDSGRAYAPTHSDLLHAQDNFCKPGWTVSLGNAANLVPAQCAFAGLEPFLIAATQRGRQLLPPFPTGQYRLETWPDFGSLPSMARLMHLASALTADSCTPTALESAMGRTTSASEVGALLWALAASDLLQSAGPAPRASPAPSSRKPSRTGIWGAIARRFGLAPELG</sequence>
<dbReference type="EMBL" id="JACHTF010000011">
    <property type="protein sequence ID" value="MBB1061090.1"/>
    <property type="molecule type" value="Genomic_DNA"/>
</dbReference>
<dbReference type="Proteomes" id="UP000523196">
    <property type="component" value="Unassembled WGS sequence"/>
</dbReference>
<dbReference type="AlphaFoldDB" id="A0A7W3TMI7"/>
<organism evidence="1 2">
    <name type="scientific">Marilutibacter spongiae</name>
    <dbReference type="NCBI Taxonomy" id="2025720"/>
    <lineage>
        <taxon>Bacteria</taxon>
        <taxon>Pseudomonadati</taxon>
        <taxon>Pseudomonadota</taxon>
        <taxon>Gammaproteobacteria</taxon>
        <taxon>Lysobacterales</taxon>
        <taxon>Lysobacteraceae</taxon>
        <taxon>Marilutibacter</taxon>
    </lineage>
</organism>
<name>A0A7W3TMI7_9GAMM</name>